<dbReference type="SMART" id="SM00674">
    <property type="entry name" value="CENPB"/>
    <property type="match status" value="1"/>
</dbReference>
<dbReference type="InterPro" id="IPR009057">
    <property type="entry name" value="Homeodomain-like_sf"/>
</dbReference>
<dbReference type="GO" id="GO:0003677">
    <property type="term" value="F:DNA binding"/>
    <property type="evidence" value="ECO:0007669"/>
    <property type="project" value="UniProtKB-KW"/>
</dbReference>
<evidence type="ECO:0000259" key="2">
    <source>
        <dbReference type="PROSITE" id="PS51253"/>
    </source>
</evidence>
<dbReference type="PROSITE" id="PS51253">
    <property type="entry name" value="HTH_CENPB"/>
    <property type="match status" value="1"/>
</dbReference>
<organism evidence="3 4">
    <name type="scientific">Sinanodonta woodiana</name>
    <name type="common">Chinese pond mussel</name>
    <name type="synonym">Anodonta woodiana</name>
    <dbReference type="NCBI Taxonomy" id="1069815"/>
    <lineage>
        <taxon>Eukaryota</taxon>
        <taxon>Metazoa</taxon>
        <taxon>Spiralia</taxon>
        <taxon>Lophotrochozoa</taxon>
        <taxon>Mollusca</taxon>
        <taxon>Bivalvia</taxon>
        <taxon>Autobranchia</taxon>
        <taxon>Heteroconchia</taxon>
        <taxon>Palaeoheterodonta</taxon>
        <taxon>Unionida</taxon>
        <taxon>Unionoidea</taxon>
        <taxon>Unionidae</taxon>
        <taxon>Unioninae</taxon>
        <taxon>Sinanodonta</taxon>
    </lineage>
</organism>
<feature type="domain" description="HTH CENPB-type" evidence="2">
    <location>
        <begin position="56"/>
        <end position="127"/>
    </location>
</feature>
<name>A0ABD3W0K4_SINWO</name>
<comment type="caution">
    <text evidence="3">The sequence shown here is derived from an EMBL/GenBank/DDBJ whole genome shotgun (WGS) entry which is preliminary data.</text>
</comment>
<dbReference type="InterPro" id="IPR006600">
    <property type="entry name" value="HTH_CenpB_DNA-bd_dom"/>
</dbReference>
<dbReference type="SUPFAM" id="SSF46689">
    <property type="entry name" value="Homeodomain-like"/>
    <property type="match status" value="2"/>
</dbReference>
<keyword evidence="1" id="KW-0238">DNA-binding</keyword>
<protein>
    <recommendedName>
        <fullName evidence="2">HTH CENPB-type domain-containing protein</fullName>
    </recommendedName>
</protein>
<evidence type="ECO:0000256" key="1">
    <source>
        <dbReference type="ARBA" id="ARBA00023125"/>
    </source>
</evidence>
<reference evidence="3 4" key="1">
    <citation type="submission" date="2024-11" db="EMBL/GenBank/DDBJ databases">
        <title>Chromosome-level genome assembly of the freshwater bivalve Anodonta woodiana.</title>
        <authorList>
            <person name="Chen X."/>
        </authorList>
    </citation>
    <scope>NUCLEOTIDE SEQUENCE [LARGE SCALE GENOMIC DNA]</scope>
    <source>
        <strain evidence="3">MN2024</strain>
        <tissue evidence="3">Gills</tissue>
    </source>
</reference>
<accession>A0ABD3W0K4</accession>
<gene>
    <name evidence="3" type="ORF">ACJMK2_044592</name>
</gene>
<dbReference type="EMBL" id="JBJQND010000009">
    <property type="protein sequence ID" value="KAL3867384.1"/>
    <property type="molecule type" value="Genomic_DNA"/>
</dbReference>
<dbReference type="Pfam" id="PF09607">
    <property type="entry name" value="BrkDBD"/>
    <property type="match status" value="1"/>
</dbReference>
<dbReference type="AlphaFoldDB" id="A0ABD3W0K4"/>
<sequence>MPKRKSYTADFKLDVIKFANGRSNKAAGREFGCSENNVRDWRLDEEEIKKMNPRKRARRGKNARWPNLEENLANWVLSHRDSNRAVSTIAIKLKARIIATEMKITDFGGCANWLFKFMNPEQSCSPVTYNWWTEASGRFGE</sequence>
<dbReference type="InterPro" id="IPR018586">
    <property type="entry name" value="Brinker_DNA-bd"/>
</dbReference>
<dbReference type="Gene3D" id="1.10.10.60">
    <property type="entry name" value="Homeodomain-like"/>
    <property type="match status" value="2"/>
</dbReference>
<keyword evidence="4" id="KW-1185">Reference proteome</keyword>
<dbReference type="Proteomes" id="UP001634394">
    <property type="component" value="Unassembled WGS sequence"/>
</dbReference>
<evidence type="ECO:0000313" key="3">
    <source>
        <dbReference type="EMBL" id="KAL3867384.1"/>
    </source>
</evidence>
<evidence type="ECO:0000313" key="4">
    <source>
        <dbReference type="Proteomes" id="UP001634394"/>
    </source>
</evidence>
<proteinExistence type="predicted"/>
<dbReference type="Pfam" id="PF03221">
    <property type="entry name" value="HTH_Tnp_Tc5"/>
    <property type="match status" value="1"/>
</dbReference>